<keyword evidence="7" id="KW-0460">Magnesium</keyword>
<keyword evidence="5" id="KW-0479">Metal-binding</keyword>
<dbReference type="Gene3D" id="1.10.1410.40">
    <property type="match status" value="1"/>
</dbReference>
<sequence length="344" mass="39487">MMTPLDHFIRDLDERKGKIPCCQEVTDIQSSVENVLKDLLLEVEKENPFFKTTLINSGSFYEGTKAGQPDEFDYFVQLDYFSEATDILVDELPRSTVIVIPTTDVKAPFVETFNEKAMGFQAYGMRVLDKALQRHGPAYSLELEWTGGKLYRGLKISVDLSLAVKIKLALHNYGSGLGDSGWQTVTSRNYLDIGSSMIHTFKELYSFVEKDGKCSKWISSYALKTLVLFEWEQNPTDEQWAGRNLSERFSNILERLLSLRHRSGFRSFFYKDYNILPSKEDYPFRSYAVDKITTLHNCILSIRNYDEYKFEDCFQSITEDVKLTCQKMKLTSFLALCTVGGLSS</sequence>
<dbReference type="SMART" id="SM01265">
    <property type="entry name" value="Mab-21"/>
    <property type="match status" value="1"/>
</dbReference>
<evidence type="ECO:0000256" key="5">
    <source>
        <dbReference type="ARBA" id="ARBA00022723"/>
    </source>
</evidence>
<dbReference type="PANTHER" id="PTHR10656">
    <property type="entry name" value="CELL FATE DETERMINING PROTEIN MAB21-RELATED"/>
    <property type="match status" value="1"/>
</dbReference>
<organism evidence="9 10">
    <name type="scientific">Desmophyllum pertusum</name>
    <dbReference type="NCBI Taxonomy" id="174260"/>
    <lineage>
        <taxon>Eukaryota</taxon>
        <taxon>Metazoa</taxon>
        <taxon>Cnidaria</taxon>
        <taxon>Anthozoa</taxon>
        <taxon>Hexacorallia</taxon>
        <taxon>Scleractinia</taxon>
        <taxon>Caryophylliina</taxon>
        <taxon>Caryophylliidae</taxon>
        <taxon>Desmophyllum</taxon>
    </lineage>
</organism>
<keyword evidence="3" id="KW-0808">Transferase</keyword>
<evidence type="ECO:0000256" key="4">
    <source>
        <dbReference type="ARBA" id="ARBA00022695"/>
    </source>
</evidence>
<dbReference type="OrthoDB" id="5974085at2759"/>
<evidence type="ECO:0000313" key="9">
    <source>
        <dbReference type="EMBL" id="KAJ7376595.1"/>
    </source>
</evidence>
<dbReference type="InterPro" id="IPR024810">
    <property type="entry name" value="MAB21L/cGLR"/>
</dbReference>
<keyword evidence="10" id="KW-1185">Reference proteome</keyword>
<evidence type="ECO:0000256" key="2">
    <source>
        <dbReference type="ARBA" id="ARBA00008307"/>
    </source>
</evidence>
<keyword evidence="6" id="KW-0547">Nucleotide-binding</keyword>
<dbReference type="GO" id="GO:0046872">
    <property type="term" value="F:metal ion binding"/>
    <property type="evidence" value="ECO:0007669"/>
    <property type="project" value="UniProtKB-KW"/>
</dbReference>
<dbReference type="PANTHER" id="PTHR10656:SF42">
    <property type="entry name" value="CYCLIC GMP-AMP SYNTHASE-LIKE PROTEIN-RELATED"/>
    <property type="match status" value="1"/>
</dbReference>
<dbReference type="EMBL" id="MU826395">
    <property type="protein sequence ID" value="KAJ7376595.1"/>
    <property type="molecule type" value="Genomic_DNA"/>
</dbReference>
<dbReference type="AlphaFoldDB" id="A0A9W9Z831"/>
<dbReference type="InterPro" id="IPR046906">
    <property type="entry name" value="Mab-21_HhH/H2TH-like"/>
</dbReference>
<dbReference type="GO" id="GO:0005524">
    <property type="term" value="F:ATP binding"/>
    <property type="evidence" value="ECO:0007669"/>
    <property type="project" value="UniProtKB-KW"/>
</dbReference>
<evidence type="ECO:0000256" key="3">
    <source>
        <dbReference type="ARBA" id="ARBA00022679"/>
    </source>
</evidence>
<evidence type="ECO:0000256" key="1">
    <source>
        <dbReference type="ARBA" id="ARBA00001946"/>
    </source>
</evidence>
<dbReference type="Gene3D" id="3.30.460.90">
    <property type="match status" value="1"/>
</dbReference>
<proteinExistence type="inferred from homology"/>
<feature type="domain" description="Mab-21-like HhH/H2TH-like" evidence="8">
    <location>
        <begin position="199"/>
        <end position="280"/>
    </location>
</feature>
<evidence type="ECO:0000259" key="8">
    <source>
        <dbReference type="Pfam" id="PF20266"/>
    </source>
</evidence>
<dbReference type="Pfam" id="PF20266">
    <property type="entry name" value="Mab-21_C"/>
    <property type="match status" value="1"/>
</dbReference>
<reference evidence="9" key="1">
    <citation type="submission" date="2023-01" db="EMBL/GenBank/DDBJ databases">
        <title>Genome assembly of the deep-sea coral Lophelia pertusa.</title>
        <authorList>
            <person name="Herrera S."/>
            <person name="Cordes E."/>
        </authorList>
    </citation>
    <scope>NUCLEOTIDE SEQUENCE</scope>
    <source>
        <strain evidence="9">USNM1676648</strain>
        <tissue evidence="9">Polyp</tissue>
    </source>
</reference>
<name>A0A9W9Z831_9CNID</name>
<accession>A0A9W9Z831</accession>
<dbReference type="GO" id="GO:0016779">
    <property type="term" value="F:nucleotidyltransferase activity"/>
    <property type="evidence" value="ECO:0007669"/>
    <property type="project" value="UniProtKB-KW"/>
</dbReference>
<keyword evidence="6" id="KW-0067">ATP-binding</keyword>
<dbReference type="Proteomes" id="UP001163046">
    <property type="component" value="Unassembled WGS sequence"/>
</dbReference>
<gene>
    <name evidence="9" type="ORF">OS493_033756</name>
</gene>
<comment type="cofactor">
    <cofactor evidence="1">
        <name>Mg(2+)</name>
        <dbReference type="ChEBI" id="CHEBI:18420"/>
    </cofactor>
</comment>
<keyword evidence="4" id="KW-0548">Nucleotidyltransferase</keyword>
<evidence type="ECO:0000313" key="10">
    <source>
        <dbReference type="Proteomes" id="UP001163046"/>
    </source>
</evidence>
<comment type="caution">
    <text evidence="9">The sequence shown here is derived from an EMBL/GenBank/DDBJ whole genome shotgun (WGS) entry which is preliminary data.</text>
</comment>
<evidence type="ECO:0000256" key="7">
    <source>
        <dbReference type="ARBA" id="ARBA00022842"/>
    </source>
</evidence>
<evidence type="ECO:0000256" key="6">
    <source>
        <dbReference type="ARBA" id="ARBA00022840"/>
    </source>
</evidence>
<protein>
    <recommendedName>
        <fullName evidence="8">Mab-21-like HhH/H2TH-like domain-containing protein</fullName>
    </recommendedName>
</protein>
<comment type="similarity">
    <text evidence="2">Belongs to the mab-21 family.</text>
</comment>